<feature type="domain" description="FAD dependent oxidoreductase" evidence="2">
    <location>
        <begin position="5"/>
        <end position="333"/>
    </location>
</feature>
<proteinExistence type="predicted"/>
<dbReference type="InterPro" id="IPR036188">
    <property type="entry name" value="FAD/NAD-bd_sf"/>
</dbReference>
<dbReference type="SUPFAM" id="SSF51905">
    <property type="entry name" value="FAD/NAD(P)-binding domain"/>
    <property type="match status" value="1"/>
</dbReference>
<dbReference type="RefSeq" id="WP_227260759.1">
    <property type="nucleotide sequence ID" value="NZ_BAAADU010000002.1"/>
</dbReference>
<dbReference type="PANTHER" id="PTHR13847:SF287">
    <property type="entry name" value="FAD-DEPENDENT OXIDOREDUCTASE DOMAIN-CONTAINING PROTEIN 1"/>
    <property type="match status" value="1"/>
</dbReference>
<protein>
    <submittedName>
        <fullName evidence="3">FAD-binding oxidoreductase</fullName>
    </submittedName>
</protein>
<comment type="caution">
    <text evidence="3">The sequence shown here is derived from an EMBL/GenBank/DDBJ whole genome shotgun (WGS) entry which is preliminary data.</text>
</comment>
<dbReference type="Proteomes" id="UP001500194">
    <property type="component" value="Unassembled WGS sequence"/>
</dbReference>
<dbReference type="PANTHER" id="PTHR13847">
    <property type="entry name" value="SARCOSINE DEHYDROGENASE-RELATED"/>
    <property type="match status" value="1"/>
</dbReference>
<dbReference type="GeneID" id="68573766"/>
<dbReference type="AlphaFoldDB" id="A0AAV3T119"/>
<accession>A0AAV3T119</accession>
<organism evidence="3 4">
    <name type="scientific">Salarchaeum japonicum</name>
    <dbReference type="NCBI Taxonomy" id="555573"/>
    <lineage>
        <taxon>Archaea</taxon>
        <taxon>Methanobacteriati</taxon>
        <taxon>Methanobacteriota</taxon>
        <taxon>Stenosarchaea group</taxon>
        <taxon>Halobacteria</taxon>
        <taxon>Halobacteriales</taxon>
        <taxon>Halobacteriaceae</taxon>
    </lineage>
</organism>
<evidence type="ECO:0000256" key="1">
    <source>
        <dbReference type="ARBA" id="ARBA00023002"/>
    </source>
</evidence>
<name>A0AAV3T119_9EURY</name>
<keyword evidence="4" id="KW-1185">Reference proteome</keyword>
<dbReference type="GO" id="GO:0016491">
    <property type="term" value="F:oxidoreductase activity"/>
    <property type="evidence" value="ECO:0007669"/>
    <property type="project" value="UniProtKB-KW"/>
</dbReference>
<keyword evidence="1" id="KW-0560">Oxidoreductase</keyword>
<gene>
    <name evidence="3" type="ORF">GCM10009019_15580</name>
</gene>
<reference evidence="3 4" key="1">
    <citation type="journal article" date="2019" name="Int. J. Syst. Evol. Microbiol.">
        <title>The Global Catalogue of Microorganisms (GCM) 10K type strain sequencing project: providing services to taxonomists for standard genome sequencing and annotation.</title>
        <authorList>
            <consortium name="The Broad Institute Genomics Platform"/>
            <consortium name="The Broad Institute Genome Sequencing Center for Infectious Disease"/>
            <person name="Wu L."/>
            <person name="Ma J."/>
        </authorList>
    </citation>
    <scope>NUCLEOTIDE SEQUENCE [LARGE SCALE GENOMIC DNA]</scope>
    <source>
        <strain evidence="3 4">JCM 16327</strain>
    </source>
</reference>
<dbReference type="EMBL" id="BAAADU010000002">
    <property type="protein sequence ID" value="GAA0653146.1"/>
    <property type="molecule type" value="Genomic_DNA"/>
</dbReference>
<dbReference type="Gene3D" id="3.50.50.60">
    <property type="entry name" value="FAD/NAD(P)-binding domain"/>
    <property type="match status" value="1"/>
</dbReference>
<evidence type="ECO:0000259" key="2">
    <source>
        <dbReference type="Pfam" id="PF01266"/>
    </source>
</evidence>
<dbReference type="Pfam" id="PF01266">
    <property type="entry name" value="DAO"/>
    <property type="match status" value="1"/>
</dbReference>
<evidence type="ECO:0000313" key="3">
    <source>
        <dbReference type="EMBL" id="GAA0653146.1"/>
    </source>
</evidence>
<evidence type="ECO:0000313" key="4">
    <source>
        <dbReference type="Proteomes" id="UP001500194"/>
    </source>
</evidence>
<dbReference type="InterPro" id="IPR006076">
    <property type="entry name" value="FAD-dep_OxRdtase"/>
</dbReference>
<dbReference type="GO" id="GO:0005737">
    <property type="term" value="C:cytoplasm"/>
    <property type="evidence" value="ECO:0007669"/>
    <property type="project" value="TreeGrafter"/>
</dbReference>
<sequence>MTESVAVVGGGAVGVTAAYDLARRGADVTLYERDEVAAESTGRAAGLLYDAYAEDVDARIAERAIERFAAFSGEGDFVFERAPYVWFATEPGAAADAIARDADEMRAQGLDVERLTPAELAREYPALRTDDVAAAAVARNAGYTTPRTYADLLAAKAREAGAEIREETPAAVSLDPTRVNGTPYDSVLVAAGAHTKQVLADAGVRVPLKPYRVQALVASGPDVPLFWDATRDYYARPHARGVLAGDGTQRREFDPDTYDRTADDDFVRDARENLQYRLPDADVSVERAWAGLCVATPDKNPLLGELREDVFVAAGWQGHGFMRAPATGEAIAEQILGDRDAIAPFDPTRFTGDEEFRVRSGSDPD</sequence>
<dbReference type="Gene3D" id="3.30.9.10">
    <property type="entry name" value="D-Amino Acid Oxidase, subunit A, domain 2"/>
    <property type="match status" value="1"/>
</dbReference>